<evidence type="ECO:0000259" key="12">
    <source>
        <dbReference type="PROSITE" id="PS50109"/>
    </source>
</evidence>
<evidence type="ECO:0000256" key="4">
    <source>
        <dbReference type="ARBA" id="ARBA00022553"/>
    </source>
</evidence>
<dbReference type="SMART" id="SM00388">
    <property type="entry name" value="HisKA"/>
    <property type="match status" value="1"/>
</dbReference>
<evidence type="ECO:0000256" key="7">
    <source>
        <dbReference type="ARBA" id="ARBA00022777"/>
    </source>
</evidence>
<proteinExistence type="predicted"/>
<evidence type="ECO:0000256" key="1">
    <source>
        <dbReference type="ARBA" id="ARBA00000085"/>
    </source>
</evidence>
<dbReference type="PRINTS" id="PR00344">
    <property type="entry name" value="BCTRLSENSOR"/>
</dbReference>
<dbReference type="Gene3D" id="3.30.565.10">
    <property type="entry name" value="Histidine kinase-like ATPase, C-terminal domain"/>
    <property type="match status" value="1"/>
</dbReference>
<evidence type="ECO:0000256" key="5">
    <source>
        <dbReference type="ARBA" id="ARBA00022679"/>
    </source>
</evidence>
<evidence type="ECO:0000313" key="14">
    <source>
        <dbReference type="Proteomes" id="UP000824193"/>
    </source>
</evidence>
<dbReference type="CDD" id="cd00075">
    <property type="entry name" value="HATPase"/>
    <property type="match status" value="1"/>
</dbReference>
<keyword evidence="7 13" id="KW-0418">Kinase</keyword>
<keyword evidence="5" id="KW-0808">Transferase</keyword>
<evidence type="ECO:0000313" key="13">
    <source>
        <dbReference type="EMBL" id="HIX04925.1"/>
    </source>
</evidence>
<evidence type="ECO:0000256" key="3">
    <source>
        <dbReference type="ARBA" id="ARBA00012438"/>
    </source>
</evidence>
<dbReference type="Pfam" id="PF02518">
    <property type="entry name" value="HATPase_c"/>
    <property type="match status" value="1"/>
</dbReference>
<dbReference type="InterPro" id="IPR003661">
    <property type="entry name" value="HisK_dim/P_dom"/>
</dbReference>
<keyword evidence="6 11" id="KW-0812">Transmembrane</keyword>
<evidence type="ECO:0000256" key="11">
    <source>
        <dbReference type="SAM" id="Phobius"/>
    </source>
</evidence>
<feature type="domain" description="Histidine kinase" evidence="12">
    <location>
        <begin position="213"/>
        <end position="427"/>
    </location>
</feature>
<dbReference type="PROSITE" id="PS50109">
    <property type="entry name" value="HIS_KIN"/>
    <property type="match status" value="1"/>
</dbReference>
<dbReference type="InterPro" id="IPR005467">
    <property type="entry name" value="His_kinase_dom"/>
</dbReference>
<keyword evidence="8 11" id="KW-1133">Transmembrane helix</keyword>
<reference evidence="13" key="2">
    <citation type="submission" date="2021-04" db="EMBL/GenBank/DDBJ databases">
        <authorList>
            <person name="Gilroy R."/>
        </authorList>
    </citation>
    <scope>NUCLEOTIDE SEQUENCE</scope>
    <source>
        <strain evidence="13">2239</strain>
    </source>
</reference>
<evidence type="ECO:0000256" key="9">
    <source>
        <dbReference type="ARBA" id="ARBA00023012"/>
    </source>
</evidence>
<dbReference type="EMBL" id="DXFW01000005">
    <property type="protein sequence ID" value="HIX04925.1"/>
    <property type="molecule type" value="Genomic_DNA"/>
</dbReference>
<dbReference type="SMART" id="SM00387">
    <property type="entry name" value="HATPase_c"/>
    <property type="match status" value="1"/>
</dbReference>
<comment type="subcellular location">
    <subcellularLocation>
        <location evidence="2">Membrane</location>
    </subcellularLocation>
</comment>
<reference evidence="13" key="1">
    <citation type="journal article" date="2021" name="PeerJ">
        <title>Extensive microbial diversity within the chicken gut microbiome revealed by metagenomics and culture.</title>
        <authorList>
            <person name="Gilroy R."/>
            <person name="Ravi A."/>
            <person name="Getino M."/>
            <person name="Pursley I."/>
            <person name="Horton D.L."/>
            <person name="Alikhan N.F."/>
            <person name="Baker D."/>
            <person name="Gharbi K."/>
            <person name="Hall N."/>
            <person name="Watson M."/>
            <person name="Adriaenssens E.M."/>
            <person name="Foster-Nyarko E."/>
            <person name="Jarju S."/>
            <person name="Secka A."/>
            <person name="Antonio M."/>
            <person name="Oren A."/>
            <person name="Chaudhuri R.R."/>
            <person name="La Ragione R."/>
            <person name="Hildebrand F."/>
            <person name="Pallen M.J."/>
        </authorList>
    </citation>
    <scope>NUCLEOTIDE SEQUENCE</scope>
    <source>
        <strain evidence="13">2239</strain>
    </source>
</reference>
<dbReference type="SUPFAM" id="SSF47384">
    <property type="entry name" value="Homodimeric domain of signal transducing histidine kinase"/>
    <property type="match status" value="1"/>
</dbReference>
<evidence type="ECO:0000256" key="2">
    <source>
        <dbReference type="ARBA" id="ARBA00004370"/>
    </source>
</evidence>
<dbReference type="PANTHER" id="PTHR45436">
    <property type="entry name" value="SENSOR HISTIDINE KINASE YKOH"/>
    <property type="match status" value="1"/>
</dbReference>
<dbReference type="InterPro" id="IPR036097">
    <property type="entry name" value="HisK_dim/P_sf"/>
</dbReference>
<dbReference type="PANTHER" id="PTHR45436:SF5">
    <property type="entry name" value="SENSOR HISTIDINE KINASE TRCS"/>
    <property type="match status" value="1"/>
</dbReference>
<dbReference type="InterPro" id="IPR036890">
    <property type="entry name" value="HATPase_C_sf"/>
</dbReference>
<dbReference type="CDD" id="cd00082">
    <property type="entry name" value="HisKA"/>
    <property type="match status" value="1"/>
</dbReference>
<sequence length="427" mass="46423">MLRRLRARITLLAVLLTGAVLTAALLFVFGVTRRQYTESRRAAFETAVNQLQYQWDRYDQLDGDWLVRLEAQNDMKVLLTENGKPLLHSLRLGEAERSVLEEAKRTAGEQHGLSADAPPLAGSQSVSFTFSANGETWRGTVRLDGGAGRHWTSLVAVQDLGPERAWTLRLAVLFALVGAAGWAVLALAGWFVAGRAVRPVARAMEQQQQFLSAAGHELRTPLAVIQANAGAAAGRPEQAPRYLAVIDGEARRMGLLVDELLLLSAGASARARLRCERLAPDTFLLDFAESMEPLARRKGRELAVRLPECALPPVEADPYRLRQLLTILVDNALRFAPLGSEIALGLGTKGGRVRFWVADRGPGVADGDKKRIFERFYRGTNAGPDTRHYGLGLAVAAELAALHSGRLWAEDTPGGGATFCLELPAGR</sequence>
<dbReference type="InterPro" id="IPR050428">
    <property type="entry name" value="TCS_sensor_his_kinase"/>
</dbReference>
<comment type="caution">
    <text evidence="13">The sequence shown here is derived from an EMBL/GenBank/DDBJ whole genome shotgun (WGS) entry which is preliminary data.</text>
</comment>
<comment type="catalytic activity">
    <reaction evidence="1">
        <text>ATP + protein L-histidine = ADP + protein N-phospho-L-histidine.</text>
        <dbReference type="EC" id="2.7.13.3"/>
    </reaction>
</comment>
<keyword evidence="4" id="KW-0597">Phosphoprotein</keyword>
<dbReference type="AlphaFoldDB" id="A0A9D1V2H9"/>
<protein>
    <recommendedName>
        <fullName evidence="3">histidine kinase</fullName>
        <ecNumber evidence="3">2.7.13.3</ecNumber>
    </recommendedName>
</protein>
<evidence type="ECO:0000256" key="6">
    <source>
        <dbReference type="ARBA" id="ARBA00022692"/>
    </source>
</evidence>
<dbReference type="Proteomes" id="UP000824193">
    <property type="component" value="Unassembled WGS sequence"/>
</dbReference>
<evidence type="ECO:0000256" key="10">
    <source>
        <dbReference type="ARBA" id="ARBA00023136"/>
    </source>
</evidence>
<dbReference type="GO" id="GO:0000155">
    <property type="term" value="F:phosphorelay sensor kinase activity"/>
    <property type="evidence" value="ECO:0007669"/>
    <property type="project" value="InterPro"/>
</dbReference>
<organism evidence="13 14">
    <name type="scientific">Candidatus Allofournierella pullicola</name>
    <dbReference type="NCBI Taxonomy" id="2838596"/>
    <lineage>
        <taxon>Bacteria</taxon>
        <taxon>Bacillati</taxon>
        <taxon>Bacillota</taxon>
        <taxon>Clostridia</taxon>
        <taxon>Eubacteriales</taxon>
        <taxon>Oscillospiraceae</taxon>
        <taxon>Allofournierella</taxon>
    </lineage>
</organism>
<dbReference type="Pfam" id="PF00512">
    <property type="entry name" value="HisKA"/>
    <property type="match status" value="1"/>
</dbReference>
<dbReference type="InterPro" id="IPR003594">
    <property type="entry name" value="HATPase_dom"/>
</dbReference>
<accession>A0A9D1V2H9</accession>
<evidence type="ECO:0000256" key="8">
    <source>
        <dbReference type="ARBA" id="ARBA00022989"/>
    </source>
</evidence>
<feature type="transmembrane region" description="Helical" evidence="11">
    <location>
        <begin position="170"/>
        <end position="193"/>
    </location>
</feature>
<dbReference type="InterPro" id="IPR004358">
    <property type="entry name" value="Sig_transdc_His_kin-like_C"/>
</dbReference>
<dbReference type="GO" id="GO:0005886">
    <property type="term" value="C:plasma membrane"/>
    <property type="evidence" value="ECO:0007669"/>
    <property type="project" value="TreeGrafter"/>
</dbReference>
<keyword evidence="9" id="KW-0902">Two-component regulatory system</keyword>
<dbReference type="EC" id="2.7.13.3" evidence="3"/>
<name>A0A9D1V2H9_9FIRM</name>
<gene>
    <name evidence="13" type="ORF">H9865_02255</name>
</gene>
<keyword evidence="10 11" id="KW-0472">Membrane</keyword>
<dbReference type="SUPFAM" id="SSF55874">
    <property type="entry name" value="ATPase domain of HSP90 chaperone/DNA topoisomerase II/histidine kinase"/>
    <property type="match status" value="1"/>
</dbReference>
<dbReference type="Gene3D" id="1.10.287.130">
    <property type="match status" value="1"/>
</dbReference>